<dbReference type="GO" id="GO:0004674">
    <property type="term" value="F:protein serine/threonine kinase activity"/>
    <property type="evidence" value="ECO:0007669"/>
    <property type="project" value="UniProtKB-EC"/>
</dbReference>
<dbReference type="PANTHER" id="PTHR22988">
    <property type="entry name" value="MYOTONIC DYSTROPHY S/T KINASE-RELATED"/>
    <property type="match status" value="1"/>
</dbReference>
<dbReference type="Proteomes" id="UP000324800">
    <property type="component" value="Unassembled WGS sequence"/>
</dbReference>
<evidence type="ECO:0000313" key="7">
    <source>
        <dbReference type="Proteomes" id="UP000324800"/>
    </source>
</evidence>
<comment type="catalytic activity">
    <reaction evidence="3">
        <text>L-threonyl-[protein] + ATP = O-phospho-L-threonyl-[protein] + ADP + H(+)</text>
        <dbReference type="Rhea" id="RHEA:46608"/>
        <dbReference type="Rhea" id="RHEA-COMP:11060"/>
        <dbReference type="Rhea" id="RHEA-COMP:11605"/>
        <dbReference type="ChEBI" id="CHEBI:15378"/>
        <dbReference type="ChEBI" id="CHEBI:30013"/>
        <dbReference type="ChEBI" id="CHEBI:30616"/>
        <dbReference type="ChEBI" id="CHEBI:61977"/>
        <dbReference type="ChEBI" id="CHEBI:456216"/>
        <dbReference type="EC" id="2.7.11.1"/>
    </reaction>
</comment>
<evidence type="ECO:0000259" key="5">
    <source>
        <dbReference type="PROSITE" id="PS50011"/>
    </source>
</evidence>
<dbReference type="FunFam" id="1.10.510.10:FF:000057">
    <property type="entry name" value="Non-specific serine/threonine protein kinase"/>
    <property type="match status" value="1"/>
</dbReference>
<organism evidence="6 7">
    <name type="scientific">Streblomastix strix</name>
    <dbReference type="NCBI Taxonomy" id="222440"/>
    <lineage>
        <taxon>Eukaryota</taxon>
        <taxon>Metamonada</taxon>
        <taxon>Preaxostyla</taxon>
        <taxon>Oxymonadida</taxon>
        <taxon>Streblomastigidae</taxon>
        <taxon>Streblomastix</taxon>
    </lineage>
</organism>
<feature type="non-terminal residue" evidence="6">
    <location>
        <position position="98"/>
    </location>
</feature>
<comment type="similarity">
    <text evidence="1">Belongs to the protein kinase superfamily. AGC Ser/Thr protein kinase family.</text>
</comment>
<keyword evidence="6" id="KW-0418">Kinase</keyword>
<protein>
    <submittedName>
        <fullName evidence="6">Putative serine/threonine-protein kinase CBK1</fullName>
    </submittedName>
</protein>
<dbReference type="InterPro" id="IPR000719">
    <property type="entry name" value="Prot_kinase_dom"/>
</dbReference>
<feature type="non-terminal residue" evidence="6">
    <location>
        <position position="1"/>
    </location>
</feature>
<keyword evidence="6" id="KW-0808">Transferase</keyword>
<comment type="catalytic activity">
    <reaction evidence="4">
        <text>L-seryl-[protein] + ATP = O-phospho-L-seryl-[protein] + ADP + H(+)</text>
        <dbReference type="Rhea" id="RHEA:17989"/>
        <dbReference type="Rhea" id="RHEA-COMP:9863"/>
        <dbReference type="Rhea" id="RHEA-COMP:11604"/>
        <dbReference type="ChEBI" id="CHEBI:15378"/>
        <dbReference type="ChEBI" id="CHEBI:29999"/>
        <dbReference type="ChEBI" id="CHEBI:30616"/>
        <dbReference type="ChEBI" id="CHEBI:83421"/>
        <dbReference type="ChEBI" id="CHEBI:456216"/>
        <dbReference type="EC" id="2.7.11.1"/>
    </reaction>
</comment>
<dbReference type="SUPFAM" id="SSF56112">
    <property type="entry name" value="Protein kinase-like (PK-like)"/>
    <property type="match status" value="1"/>
</dbReference>
<feature type="domain" description="Protein kinase" evidence="5">
    <location>
        <begin position="1"/>
        <end position="98"/>
    </location>
</feature>
<comment type="caution">
    <text evidence="6">The sequence shown here is derived from an EMBL/GenBank/DDBJ whole genome shotgun (WGS) entry which is preliminary data.</text>
</comment>
<dbReference type="AlphaFoldDB" id="A0A5J4QUE1"/>
<accession>A0A5J4QUE1</accession>
<evidence type="ECO:0000256" key="1">
    <source>
        <dbReference type="ARBA" id="ARBA00009903"/>
    </source>
</evidence>
<dbReference type="PANTHER" id="PTHR22988:SF76">
    <property type="entry name" value="CHROMOSOME UNDETERMINED SCAFFOLD_135, WHOLE GENOME SHOTGUN SEQUENCE"/>
    <property type="match status" value="1"/>
</dbReference>
<dbReference type="PROSITE" id="PS50011">
    <property type="entry name" value="PROTEIN_KINASE_DOM"/>
    <property type="match status" value="1"/>
</dbReference>
<dbReference type="Gene3D" id="1.10.510.10">
    <property type="entry name" value="Transferase(Phosphotransferase) domain 1"/>
    <property type="match status" value="1"/>
</dbReference>
<dbReference type="InterPro" id="IPR011009">
    <property type="entry name" value="Kinase-like_dom_sf"/>
</dbReference>
<reference evidence="6 7" key="1">
    <citation type="submission" date="2019-03" db="EMBL/GenBank/DDBJ databases">
        <title>Single cell metagenomics reveals metabolic interactions within the superorganism composed of flagellate Streblomastix strix and complex community of Bacteroidetes bacteria on its surface.</title>
        <authorList>
            <person name="Treitli S.C."/>
            <person name="Kolisko M."/>
            <person name="Husnik F."/>
            <person name="Keeling P."/>
            <person name="Hampl V."/>
        </authorList>
    </citation>
    <scope>NUCLEOTIDE SEQUENCE [LARGE SCALE GENOMIC DNA]</scope>
    <source>
        <strain evidence="6">ST1C</strain>
    </source>
</reference>
<evidence type="ECO:0000256" key="2">
    <source>
        <dbReference type="ARBA" id="ARBA00022553"/>
    </source>
</evidence>
<name>A0A5J4QUE1_9EUKA</name>
<sequence length="98" mass="11196">FSTVGTPDYIAPEVLGKQGYGKECDWWSLGAIMFEMVVGYPPFYSEKPGDTCKKILRWREFLRIPLDRGISPECIDLLRSLMTDAQHRLGAKDVNEIK</sequence>
<dbReference type="EMBL" id="SNRW01044254">
    <property type="protein sequence ID" value="KAA6324945.1"/>
    <property type="molecule type" value="Genomic_DNA"/>
</dbReference>
<gene>
    <name evidence="6" type="ORF">EZS28_054129</name>
</gene>
<dbReference type="Pfam" id="PF00069">
    <property type="entry name" value="Pkinase"/>
    <property type="match status" value="1"/>
</dbReference>
<evidence type="ECO:0000313" key="6">
    <source>
        <dbReference type="EMBL" id="KAA6324945.1"/>
    </source>
</evidence>
<proteinExistence type="inferred from homology"/>
<evidence type="ECO:0000256" key="4">
    <source>
        <dbReference type="ARBA" id="ARBA00048679"/>
    </source>
</evidence>
<dbReference type="OrthoDB" id="10263903at2759"/>
<dbReference type="GO" id="GO:0005524">
    <property type="term" value="F:ATP binding"/>
    <property type="evidence" value="ECO:0007669"/>
    <property type="project" value="InterPro"/>
</dbReference>
<dbReference type="InterPro" id="IPR050839">
    <property type="entry name" value="Rho-assoc_Ser/Thr_Kinase"/>
</dbReference>
<evidence type="ECO:0000256" key="3">
    <source>
        <dbReference type="ARBA" id="ARBA00047899"/>
    </source>
</evidence>
<keyword evidence="2" id="KW-0597">Phosphoprotein</keyword>